<gene>
    <name evidence="1" type="ORF">BaRGS_00030688</name>
</gene>
<evidence type="ECO:0000313" key="1">
    <source>
        <dbReference type="EMBL" id="KAK7478082.1"/>
    </source>
</evidence>
<sequence>MEDEIIEKKDYSRPFFSRNKGEVGLYFDVDDAVTEDAHAYGSEHLMRVEMNDKLEEHLAAADLVKVKGELDRRGHFRGVILEEVRRGGVLAVTFDSVTSLDDVWTMSQNRQLSALFQAIFVDKSLLKALGVRKLTVRVRMWPDEVEACREEMEKMNGKKVNIDTRPRDVELIKRVREFQKSQSGQLQELRDRETEFDRHLSEFLLVVKRSLPQRIEKLPNLKDFQTNMTVAMGTNPAGMDHVKNYLSTLEFLRTLLAQAEASICLSLSLIPARCETEKQRELKQKMKSACVEMQRLLKPTTSLKEAVHKDWERKVLPRERTLFMGLISLVPLGVEKVSDIDVFLDEYVTGFPIQF</sequence>
<reference evidence="1 2" key="1">
    <citation type="journal article" date="2023" name="Sci. Data">
        <title>Genome assembly of the Korean intertidal mud-creeper Batillaria attramentaria.</title>
        <authorList>
            <person name="Patra A.K."/>
            <person name="Ho P.T."/>
            <person name="Jun S."/>
            <person name="Lee S.J."/>
            <person name="Kim Y."/>
            <person name="Won Y.J."/>
        </authorList>
    </citation>
    <scope>NUCLEOTIDE SEQUENCE [LARGE SCALE GENOMIC DNA]</scope>
    <source>
        <strain evidence="1">Wonlab-2016</strain>
    </source>
</reference>
<protein>
    <submittedName>
        <fullName evidence="1">Uncharacterized protein</fullName>
    </submittedName>
</protein>
<name>A0ABD0JTX3_9CAEN</name>
<dbReference type="EMBL" id="JACVVK020000334">
    <property type="protein sequence ID" value="KAK7478082.1"/>
    <property type="molecule type" value="Genomic_DNA"/>
</dbReference>
<evidence type="ECO:0000313" key="2">
    <source>
        <dbReference type="Proteomes" id="UP001519460"/>
    </source>
</evidence>
<proteinExistence type="predicted"/>
<comment type="caution">
    <text evidence="1">The sequence shown here is derived from an EMBL/GenBank/DDBJ whole genome shotgun (WGS) entry which is preliminary data.</text>
</comment>
<keyword evidence="2" id="KW-1185">Reference proteome</keyword>
<dbReference type="Proteomes" id="UP001519460">
    <property type="component" value="Unassembled WGS sequence"/>
</dbReference>
<accession>A0ABD0JTX3</accession>
<organism evidence="1 2">
    <name type="scientific">Batillaria attramentaria</name>
    <dbReference type="NCBI Taxonomy" id="370345"/>
    <lineage>
        <taxon>Eukaryota</taxon>
        <taxon>Metazoa</taxon>
        <taxon>Spiralia</taxon>
        <taxon>Lophotrochozoa</taxon>
        <taxon>Mollusca</taxon>
        <taxon>Gastropoda</taxon>
        <taxon>Caenogastropoda</taxon>
        <taxon>Sorbeoconcha</taxon>
        <taxon>Cerithioidea</taxon>
        <taxon>Batillariidae</taxon>
        <taxon>Batillaria</taxon>
    </lineage>
</organism>
<dbReference type="AlphaFoldDB" id="A0ABD0JTX3"/>